<reference evidence="4 5" key="1">
    <citation type="journal article" date="2014" name="PLoS Genet.">
        <title>Phylogenetically driven sequencing of extremely halophilic archaea reveals strategies for static and dynamic osmo-response.</title>
        <authorList>
            <person name="Becker E.A."/>
            <person name="Seitzer P.M."/>
            <person name="Tritt A."/>
            <person name="Larsen D."/>
            <person name="Krusor M."/>
            <person name="Yao A.I."/>
            <person name="Wu D."/>
            <person name="Madern D."/>
            <person name="Eisen J.A."/>
            <person name="Darling A.E."/>
            <person name="Facciotti M.T."/>
        </authorList>
    </citation>
    <scope>NUCLEOTIDE SEQUENCE [LARGE SCALE GENOMIC DNA]</scope>
    <source>
        <strain evidence="5">ATCC 43099 / DSM 3394 / CCM 3739 / CIP 104546 / IAM 13178 / JCM 8861 / NBRC 102185 / NCIMB 2190 / MS3</strain>
    </source>
</reference>
<dbReference type="RefSeq" id="WP_004267272.1">
    <property type="nucleotide sequence ID" value="NZ_AOHS01000032.1"/>
</dbReference>
<feature type="compositionally biased region" description="Polar residues" evidence="2">
    <location>
        <begin position="130"/>
        <end position="141"/>
    </location>
</feature>
<dbReference type="Pfam" id="PF07282">
    <property type="entry name" value="Cas12f1-like_TNB"/>
    <property type="match status" value="1"/>
</dbReference>
<evidence type="ECO:0000313" key="4">
    <source>
        <dbReference type="EMBL" id="ELY30163.1"/>
    </source>
</evidence>
<dbReference type="InterPro" id="IPR010095">
    <property type="entry name" value="Cas12f1-like_TNB"/>
</dbReference>
<dbReference type="EMBL" id="AOHS01000032">
    <property type="protein sequence ID" value="ELY30163.1"/>
    <property type="molecule type" value="Genomic_DNA"/>
</dbReference>
<sequence>GLAVERVYPQGTSRSCPRCGSTGHTCKSPDHHEEHWWGGHFRCDNARCGFEGDRDYIGTLNVARVFFSETDELDHGRCGFEGDRDYIGTLNVARVFFSETDELDHGFTSSYTGDSEIVLAGRSAGEQSDGLRSSSEASSDAGTRLTFGSGIVAYEPEQAAATTGGGSAVIAPAVALPESNADGSDGRGPVVQQCTRFLRCPTESY</sequence>
<dbReference type="AlphaFoldDB" id="L9V1E4"/>
<feature type="domain" description="Cas12f1-like TNB" evidence="3">
    <location>
        <begin position="1"/>
        <end position="61"/>
    </location>
</feature>
<comment type="caution">
    <text evidence="4">The sequence shown here is derived from an EMBL/GenBank/DDBJ whole genome shotgun (WGS) entry which is preliminary data.</text>
</comment>
<dbReference type="GO" id="GO:0003677">
    <property type="term" value="F:DNA binding"/>
    <property type="evidence" value="ECO:0007669"/>
    <property type="project" value="UniProtKB-KW"/>
</dbReference>
<keyword evidence="1" id="KW-0238">DNA-binding</keyword>
<gene>
    <name evidence="4" type="ORF">C500_09424</name>
</gene>
<feature type="non-terminal residue" evidence="4">
    <location>
        <position position="1"/>
    </location>
</feature>
<protein>
    <submittedName>
        <fullName evidence="4">Transposase, IS605 OrfB family protein</fullName>
    </submittedName>
</protein>
<feature type="region of interest" description="Disordered" evidence="2">
    <location>
        <begin position="123"/>
        <end position="142"/>
    </location>
</feature>
<dbReference type="Proteomes" id="UP000011543">
    <property type="component" value="Unassembled WGS sequence"/>
</dbReference>
<name>L9V1E4_NATMM</name>
<evidence type="ECO:0000313" key="5">
    <source>
        <dbReference type="Proteomes" id="UP000011543"/>
    </source>
</evidence>
<proteinExistence type="predicted"/>
<organism evidence="4 5">
    <name type="scientific">Natrialba magadii (strain ATCC 43099 / DSM 3394 / CCM 3739 / CIP 104546 / IAM 13178 / JCM 8861 / NBRC 102185 / NCIMB 2190 / MS3)</name>
    <name type="common">Natronobacterium magadii</name>
    <dbReference type="NCBI Taxonomy" id="547559"/>
    <lineage>
        <taxon>Archaea</taxon>
        <taxon>Methanobacteriati</taxon>
        <taxon>Methanobacteriota</taxon>
        <taxon>Stenosarchaea group</taxon>
        <taxon>Halobacteria</taxon>
        <taxon>Halobacteriales</taxon>
        <taxon>Natrialbaceae</taxon>
        <taxon>Natrialba</taxon>
    </lineage>
</organism>
<evidence type="ECO:0000256" key="2">
    <source>
        <dbReference type="SAM" id="MobiDB-lite"/>
    </source>
</evidence>
<evidence type="ECO:0000256" key="1">
    <source>
        <dbReference type="ARBA" id="ARBA00023125"/>
    </source>
</evidence>
<evidence type="ECO:0000259" key="3">
    <source>
        <dbReference type="Pfam" id="PF07282"/>
    </source>
</evidence>
<accession>L9V1E4</accession>